<sequence>MAEHLIDLATWPQADRFHWFRRYERPHYAVTTRLTMTRLMAQRKPSGVSPYRACLHAIGSGLHAVPALCTRFRGDRVVRHDRVALSVTVPRVDGGFNYADLPFDPDYARFEAKASARIVAARTRDGLGANDGSQDAVAYLSCLPWLDFTALDNALPDAQDCIPRVSWGRIVPEGDAWRMSMAIQVHHALVDGEHLGAFFAAVQDALDTV</sequence>
<dbReference type="RefSeq" id="WP_094019890.1">
    <property type="nucleotide sequence ID" value="NZ_FXYF01000002.1"/>
</dbReference>
<dbReference type="GO" id="GO:0008811">
    <property type="term" value="F:chloramphenicol O-acetyltransferase activity"/>
    <property type="evidence" value="ECO:0007669"/>
    <property type="project" value="UniProtKB-EC"/>
</dbReference>
<keyword evidence="2" id="KW-1185">Reference proteome</keyword>
<dbReference type="InterPro" id="IPR023213">
    <property type="entry name" value="CAT-like_dom_sf"/>
</dbReference>
<dbReference type="InterPro" id="IPR001707">
    <property type="entry name" value="Cmp_AcTrfase"/>
</dbReference>
<protein>
    <submittedName>
        <fullName evidence="1">Chloramphenicol acetyltransferase</fullName>
        <ecNumber evidence="1">2.3.1.28</ecNumber>
    </submittedName>
</protein>
<evidence type="ECO:0000313" key="2">
    <source>
        <dbReference type="Proteomes" id="UP000207598"/>
    </source>
</evidence>
<dbReference type="Gene3D" id="3.30.559.10">
    <property type="entry name" value="Chloramphenicol acetyltransferase-like domain"/>
    <property type="match status" value="1"/>
</dbReference>
<dbReference type="OrthoDB" id="9801766at2"/>
<organism evidence="1 2">
    <name type="scientific">Maliponia aquimaris</name>
    <dbReference type="NCBI Taxonomy" id="1673631"/>
    <lineage>
        <taxon>Bacteria</taxon>
        <taxon>Pseudomonadati</taxon>
        <taxon>Pseudomonadota</taxon>
        <taxon>Alphaproteobacteria</taxon>
        <taxon>Rhodobacterales</taxon>
        <taxon>Paracoccaceae</taxon>
        <taxon>Maliponia</taxon>
    </lineage>
</organism>
<dbReference type="SMART" id="SM01059">
    <property type="entry name" value="CAT"/>
    <property type="match status" value="1"/>
</dbReference>
<keyword evidence="1" id="KW-0012">Acyltransferase</keyword>
<dbReference type="PANTHER" id="PTHR38474">
    <property type="entry name" value="SLR0299 PROTEIN"/>
    <property type="match status" value="1"/>
</dbReference>
<reference evidence="1 2" key="1">
    <citation type="submission" date="2017-05" db="EMBL/GenBank/DDBJ databases">
        <authorList>
            <person name="Song R."/>
            <person name="Chenine A.L."/>
            <person name="Ruprecht R.M."/>
        </authorList>
    </citation>
    <scope>NUCLEOTIDE SEQUENCE [LARGE SCALE GENOMIC DNA]</scope>
    <source>
        <strain evidence="1 2">CECT 8898</strain>
    </source>
</reference>
<accession>A0A238K1X9</accession>
<dbReference type="EC" id="2.3.1.28" evidence="1"/>
<keyword evidence="1" id="KW-0808">Transferase</keyword>
<proteinExistence type="predicted"/>
<dbReference type="Proteomes" id="UP000207598">
    <property type="component" value="Unassembled WGS sequence"/>
</dbReference>
<dbReference type="Pfam" id="PF00302">
    <property type="entry name" value="CAT"/>
    <property type="match status" value="1"/>
</dbReference>
<evidence type="ECO:0000313" key="1">
    <source>
        <dbReference type="EMBL" id="SMX36773.1"/>
    </source>
</evidence>
<name>A0A238K1X9_9RHOB</name>
<dbReference type="EMBL" id="FXYF01000002">
    <property type="protein sequence ID" value="SMX36773.1"/>
    <property type="molecule type" value="Genomic_DNA"/>
</dbReference>
<gene>
    <name evidence="1" type="ORF">MAA8898_01037</name>
</gene>
<dbReference type="SUPFAM" id="SSF52777">
    <property type="entry name" value="CoA-dependent acyltransferases"/>
    <property type="match status" value="1"/>
</dbReference>
<dbReference type="PANTHER" id="PTHR38474:SF1">
    <property type="entry name" value="SLR0299 PROTEIN"/>
    <property type="match status" value="1"/>
</dbReference>
<dbReference type="AlphaFoldDB" id="A0A238K1X9"/>